<sequence>MDAFDASGCSIPDLVIALLTEQRFKKSAYTAQLLQQSGDVLRSLLTHAKLPRNAEKVACEALHHVYAREIKDLVKPSAGWNFSAQRATPEDIDDFDLEDLASDVADNAPRLWALLDILLLAKNKQPVNSSGNVTMACTGDAETDDDDDAALQGAVRTPPTSPEQENEKKSNRRLALRKIKKTVIVSIFMQSTSQKANPFQSVFGILLHACRAPEKVIETLAHMGISISTTAIYDAIKSLSVNARRALQDLGRTMSFAIAYDNVDVLLKTSVPTVEKTTENLRHLTSGLFFPLMHGVQHEDLKCSKELWEKSLFNP</sequence>
<dbReference type="Proteomes" id="UP000054549">
    <property type="component" value="Unassembled WGS sequence"/>
</dbReference>
<dbReference type="AlphaFoldDB" id="A0A0C2RVV8"/>
<reference evidence="2 3" key="1">
    <citation type="submission" date="2014-04" db="EMBL/GenBank/DDBJ databases">
        <title>Evolutionary Origins and Diversification of the Mycorrhizal Mutualists.</title>
        <authorList>
            <consortium name="DOE Joint Genome Institute"/>
            <consortium name="Mycorrhizal Genomics Consortium"/>
            <person name="Kohler A."/>
            <person name="Kuo A."/>
            <person name="Nagy L.G."/>
            <person name="Floudas D."/>
            <person name="Copeland A."/>
            <person name="Barry K.W."/>
            <person name="Cichocki N."/>
            <person name="Veneault-Fourrey C."/>
            <person name="LaButti K."/>
            <person name="Lindquist E.A."/>
            <person name="Lipzen A."/>
            <person name="Lundell T."/>
            <person name="Morin E."/>
            <person name="Murat C."/>
            <person name="Riley R."/>
            <person name="Ohm R."/>
            <person name="Sun H."/>
            <person name="Tunlid A."/>
            <person name="Henrissat B."/>
            <person name="Grigoriev I.V."/>
            <person name="Hibbett D.S."/>
            <person name="Martin F."/>
        </authorList>
    </citation>
    <scope>NUCLEOTIDE SEQUENCE [LARGE SCALE GENOMIC DNA]</scope>
    <source>
        <strain evidence="2 3">Koide BX008</strain>
    </source>
</reference>
<gene>
    <name evidence="2" type="ORF">M378DRAFT_92707</name>
</gene>
<dbReference type="OrthoDB" id="4743193at2759"/>
<evidence type="ECO:0000313" key="3">
    <source>
        <dbReference type="Proteomes" id="UP000054549"/>
    </source>
</evidence>
<organism evidence="2 3">
    <name type="scientific">Amanita muscaria (strain Koide BX008)</name>
    <dbReference type="NCBI Taxonomy" id="946122"/>
    <lineage>
        <taxon>Eukaryota</taxon>
        <taxon>Fungi</taxon>
        <taxon>Dikarya</taxon>
        <taxon>Basidiomycota</taxon>
        <taxon>Agaricomycotina</taxon>
        <taxon>Agaricomycetes</taxon>
        <taxon>Agaricomycetidae</taxon>
        <taxon>Agaricales</taxon>
        <taxon>Pluteineae</taxon>
        <taxon>Amanitaceae</taxon>
        <taxon>Amanita</taxon>
    </lineage>
</organism>
<dbReference type="STRING" id="946122.A0A0C2RVV8"/>
<keyword evidence="3" id="KW-1185">Reference proteome</keyword>
<feature type="non-terminal residue" evidence="2">
    <location>
        <position position="315"/>
    </location>
</feature>
<name>A0A0C2RVV8_AMAMK</name>
<evidence type="ECO:0000256" key="1">
    <source>
        <dbReference type="SAM" id="MobiDB-lite"/>
    </source>
</evidence>
<proteinExistence type="predicted"/>
<dbReference type="EMBL" id="KN818787">
    <property type="protein sequence ID" value="KIL54370.1"/>
    <property type="molecule type" value="Genomic_DNA"/>
</dbReference>
<dbReference type="InParanoid" id="A0A0C2RVV8"/>
<dbReference type="HOGENOM" id="CLU_009487_2_0_1"/>
<accession>A0A0C2RVV8</accession>
<feature type="region of interest" description="Disordered" evidence="1">
    <location>
        <begin position="138"/>
        <end position="172"/>
    </location>
</feature>
<evidence type="ECO:0000313" key="2">
    <source>
        <dbReference type="EMBL" id="KIL54370.1"/>
    </source>
</evidence>
<protein>
    <submittedName>
        <fullName evidence="2">Uncharacterized protein</fullName>
    </submittedName>
</protein>